<sequence>MKTPEQILLPFYNQSHNGFQEWIEWDDAVRAIKEDREQRSAKAEDIVAKIQKVISYHVPSTVKGEHNAKNAIEDIIKILNGGESTDQEEYRDYYEVMRDTWAQSFGCWLMGNKNSEKYAKNPEENISDIWRDYQDFKEEMVKCGKNI</sequence>
<dbReference type="RefSeq" id="WP_182511854.1">
    <property type="nucleotide sequence ID" value="NZ_JACJIQ010000002.1"/>
</dbReference>
<comment type="caution">
    <text evidence="1">The sequence shown here is derived from an EMBL/GenBank/DDBJ whole genome shotgun (WGS) entry which is preliminary data.</text>
</comment>
<reference evidence="1 2" key="1">
    <citation type="submission" date="2020-08" db="EMBL/GenBank/DDBJ databases">
        <title>Genomic Encyclopedia of Type Strains, Phase IV (KMG-IV): sequencing the most valuable type-strain genomes for metagenomic binning, comparative biology and taxonomic classification.</title>
        <authorList>
            <person name="Goeker M."/>
        </authorList>
    </citation>
    <scope>NUCLEOTIDE SEQUENCE [LARGE SCALE GENOMIC DNA]</scope>
    <source>
        <strain evidence="1 2">DSM 29854</strain>
    </source>
</reference>
<organism evidence="1 2">
    <name type="scientific">Rufibacter quisquiliarum</name>
    <dbReference type="NCBI Taxonomy" id="1549639"/>
    <lineage>
        <taxon>Bacteria</taxon>
        <taxon>Pseudomonadati</taxon>
        <taxon>Bacteroidota</taxon>
        <taxon>Cytophagia</taxon>
        <taxon>Cytophagales</taxon>
        <taxon>Hymenobacteraceae</taxon>
        <taxon>Rufibacter</taxon>
    </lineage>
</organism>
<proteinExistence type="predicted"/>
<dbReference type="Proteomes" id="UP000563094">
    <property type="component" value="Unassembled WGS sequence"/>
</dbReference>
<dbReference type="EMBL" id="JACJIQ010000002">
    <property type="protein sequence ID" value="MBA9076090.1"/>
    <property type="molecule type" value="Genomic_DNA"/>
</dbReference>
<protein>
    <submittedName>
        <fullName evidence="1">Uncharacterized protein</fullName>
    </submittedName>
</protein>
<dbReference type="AlphaFoldDB" id="A0A839GCK2"/>
<name>A0A839GCK2_9BACT</name>
<keyword evidence="2" id="KW-1185">Reference proteome</keyword>
<accession>A0A839GCK2</accession>
<gene>
    <name evidence="1" type="ORF">FHS90_000792</name>
</gene>
<evidence type="ECO:0000313" key="2">
    <source>
        <dbReference type="Proteomes" id="UP000563094"/>
    </source>
</evidence>
<evidence type="ECO:0000313" key="1">
    <source>
        <dbReference type="EMBL" id="MBA9076090.1"/>
    </source>
</evidence>